<dbReference type="InterPro" id="IPR050484">
    <property type="entry name" value="Transf_Hexapept/Carb_Anhydrase"/>
</dbReference>
<evidence type="ECO:0000313" key="1">
    <source>
        <dbReference type="EMBL" id="GLI34969.1"/>
    </source>
</evidence>
<evidence type="ECO:0000313" key="2">
    <source>
        <dbReference type="Proteomes" id="UP001144372"/>
    </source>
</evidence>
<dbReference type="Proteomes" id="UP001144372">
    <property type="component" value="Unassembled WGS sequence"/>
</dbReference>
<dbReference type="InterPro" id="IPR047324">
    <property type="entry name" value="LbH_gamma_CA-like"/>
</dbReference>
<dbReference type="SUPFAM" id="SSF51161">
    <property type="entry name" value="Trimeric LpxA-like enzymes"/>
    <property type="match status" value="1"/>
</dbReference>
<comment type="caution">
    <text evidence="1">The sequence shown here is derived from an EMBL/GenBank/DDBJ whole genome shotgun (WGS) entry which is preliminary data.</text>
</comment>
<dbReference type="AlphaFoldDB" id="A0A9W6FU88"/>
<gene>
    <name evidence="1" type="ORF">DAMNIGENAA_24020</name>
</gene>
<organism evidence="1 2">
    <name type="scientific">Desulforhabdus amnigena</name>
    <dbReference type="NCBI Taxonomy" id="40218"/>
    <lineage>
        <taxon>Bacteria</taxon>
        <taxon>Pseudomonadati</taxon>
        <taxon>Thermodesulfobacteriota</taxon>
        <taxon>Syntrophobacteria</taxon>
        <taxon>Syntrophobacterales</taxon>
        <taxon>Syntrophobacteraceae</taxon>
        <taxon>Desulforhabdus</taxon>
    </lineage>
</organism>
<dbReference type="EMBL" id="BSDR01000001">
    <property type="protein sequence ID" value="GLI34969.1"/>
    <property type="molecule type" value="Genomic_DNA"/>
</dbReference>
<sequence length="185" mass="19748">MTSVLPYKGILPTIGEGVFIAPGAWVIGDVVIGERSSIWFNTVVRGDVHYIRLGSETNIQDNCTLHVTGGKFPLEVGNRVTVGHGVILHGSVVDDDCLIGMGAIILDGCKIGKGCIIAAGSVLPPGFVAPPESIIMGSPAQVKKKVSEAQRELHRGSVLHYLELTQDYLNPKNPDEHTRIKGFLG</sequence>
<dbReference type="RefSeq" id="WP_281794463.1">
    <property type="nucleotide sequence ID" value="NZ_BSDR01000001.1"/>
</dbReference>
<dbReference type="Gene3D" id="2.160.10.10">
    <property type="entry name" value="Hexapeptide repeat proteins"/>
    <property type="match status" value="1"/>
</dbReference>
<keyword evidence="2" id="KW-1185">Reference proteome</keyword>
<dbReference type="InterPro" id="IPR011004">
    <property type="entry name" value="Trimer_LpxA-like_sf"/>
</dbReference>
<dbReference type="CDD" id="cd04645">
    <property type="entry name" value="LbH_gamma_CA_like"/>
    <property type="match status" value="1"/>
</dbReference>
<protein>
    <submittedName>
        <fullName evidence="1">Gamma carbonic anhydrase family protein</fullName>
    </submittedName>
</protein>
<reference evidence="1" key="1">
    <citation type="submission" date="2022-12" db="EMBL/GenBank/DDBJ databases">
        <title>Reference genome sequencing for broad-spectrum identification of bacterial and archaeal isolates by mass spectrometry.</title>
        <authorList>
            <person name="Sekiguchi Y."/>
            <person name="Tourlousse D.M."/>
        </authorList>
    </citation>
    <scope>NUCLEOTIDE SEQUENCE</scope>
    <source>
        <strain evidence="1">ASRB1</strain>
    </source>
</reference>
<dbReference type="PANTHER" id="PTHR13061">
    <property type="entry name" value="DYNACTIN SUBUNIT P25"/>
    <property type="match status" value="1"/>
</dbReference>
<name>A0A9W6FU88_9BACT</name>
<proteinExistence type="predicted"/>
<dbReference type="InterPro" id="IPR001451">
    <property type="entry name" value="Hexapep"/>
</dbReference>
<accession>A0A9W6FU88</accession>
<dbReference type="Pfam" id="PF00132">
    <property type="entry name" value="Hexapep"/>
    <property type="match status" value="2"/>
</dbReference>
<dbReference type="PANTHER" id="PTHR13061:SF29">
    <property type="entry name" value="GAMMA CARBONIC ANHYDRASE-LIKE 1, MITOCHONDRIAL-RELATED"/>
    <property type="match status" value="1"/>
</dbReference>